<feature type="domain" description="Mannose-1-phosphate guanyltransferase C-terminal" evidence="6">
    <location>
        <begin position="40"/>
        <end position="144"/>
    </location>
</feature>
<dbReference type="AlphaFoldDB" id="A0A382AR10"/>
<dbReference type="Pfam" id="PF25087">
    <property type="entry name" value="GMPPB_C"/>
    <property type="match status" value="1"/>
</dbReference>
<dbReference type="InterPro" id="IPR018357">
    <property type="entry name" value="Hexapep_transf_CS"/>
</dbReference>
<keyword evidence="1" id="KW-0444">Lipid biosynthesis</keyword>
<protein>
    <recommendedName>
        <fullName evidence="6">Mannose-1-phosphate guanyltransferase C-terminal domain-containing protein</fullName>
    </recommendedName>
</protein>
<dbReference type="NCBIfam" id="TIGR01853">
    <property type="entry name" value="lipid_A_lpxD"/>
    <property type="match status" value="1"/>
</dbReference>
<dbReference type="EMBL" id="UINC01026468">
    <property type="protein sequence ID" value="SVB03975.1"/>
    <property type="molecule type" value="Genomic_DNA"/>
</dbReference>
<evidence type="ECO:0000256" key="4">
    <source>
        <dbReference type="ARBA" id="ARBA00023098"/>
    </source>
</evidence>
<gene>
    <name evidence="7" type="ORF">METZ01_LOCUS156829</name>
</gene>
<evidence type="ECO:0000256" key="3">
    <source>
        <dbReference type="ARBA" id="ARBA00022679"/>
    </source>
</evidence>
<dbReference type="GO" id="GO:0009245">
    <property type="term" value="P:lipid A biosynthetic process"/>
    <property type="evidence" value="ECO:0007669"/>
    <property type="project" value="UniProtKB-KW"/>
</dbReference>
<dbReference type="GO" id="GO:0016410">
    <property type="term" value="F:N-acyltransferase activity"/>
    <property type="evidence" value="ECO:0007669"/>
    <property type="project" value="InterPro"/>
</dbReference>
<evidence type="ECO:0000256" key="1">
    <source>
        <dbReference type="ARBA" id="ARBA00022516"/>
    </source>
</evidence>
<evidence type="ECO:0000256" key="5">
    <source>
        <dbReference type="ARBA" id="ARBA00023315"/>
    </source>
</evidence>
<keyword evidence="2" id="KW-0441">Lipid A biosynthesis</keyword>
<proteinExistence type="predicted"/>
<keyword evidence="3" id="KW-0808">Transferase</keyword>
<dbReference type="CDD" id="cd03352">
    <property type="entry name" value="LbH_LpxD"/>
    <property type="match status" value="1"/>
</dbReference>
<name>A0A382AR10_9ZZZZ</name>
<dbReference type="NCBIfam" id="NF002060">
    <property type="entry name" value="PRK00892.1"/>
    <property type="match status" value="1"/>
</dbReference>
<dbReference type="InterPro" id="IPR001451">
    <property type="entry name" value="Hexapep"/>
</dbReference>
<evidence type="ECO:0000313" key="7">
    <source>
        <dbReference type="EMBL" id="SVB03975.1"/>
    </source>
</evidence>
<dbReference type="InterPro" id="IPR007691">
    <property type="entry name" value="LpxD"/>
</dbReference>
<dbReference type="SUPFAM" id="SSF51161">
    <property type="entry name" value="Trimeric LpxA-like enzymes"/>
    <property type="match status" value="1"/>
</dbReference>
<dbReference type="PROSITE" id="PS00101">
    <property type="entry name" value="HEXAPEP_TRANSFERASES"/>
    <property type="match status" value="1"/>
</dbReference>
<accession>A0A382AR10</accession>
<dbReference type="InterPro" id="IPR011004">
    <property type="entry name" value="Trimer_LpxA-like_sf"/>
</dbReference>
<dbReference type="Gene3D" id="2.160.10.10">
    <property type="entry name" value="Hexapeptide repeat proteins"/>
    <property type="match status" value="1"/>
</dbReference>
<dbReference type="Pfam" id="PF00132">
    <property type="entry name" value="Hexapep"/>
    <property type="match status" value="2"/>
</dbReference>
<dbReference type="GO" id="GO:0016020">
    <property type="term" value="C:membrane"/>
    <property type="evidence" value="ECO:0007669"/>
    <property type="project" value="GOC"/>
</dbReference>
<dbReference type="PANTHER" id="PTHR43378:SF2">
    <property type="entry name" value="UDP-3-O-ACYLGLUCOSAMINE N-ACYLTRANSFERASE 1, MITOCHONDRIAL-RELATED"/>
    <property type="match status" value="1"/>
</dbReference>
<evidence type="ECO:0000256" key="2">
    <source>
        <dbReference type="ARBA" id="ARBA00022556"/>
    </source>
</evidence>
<keyword evidence="5" id="KW-0012">Acyltransferase</keyword>
<feature type="non-terminal residue" evidence="7">
    <location>
        <position position="1"/>
    </location>
</feature>
<keyword evidence="4" id="KW-0443">Lipid metabolism</keyword>
<reference evidence="7" key="1">
    <citation type="submission" date="2018-05" db="EMBL/GenBank/DDBJ databases">
        <authorList>
            <person name="Lanie J.A."/>
            <person name="Ng W.-L."/>
            <person name="Kazmierczak K.M."/>
            <person name="Andrzejewski T.M."/>
            <person name="Davidsen T.M."/>
            <person name="Wayne K.J."/>
            <person name="Tettelin H."/>
            <person name="Glass J.I."/>
            <person name="Rusch D."/>
            <person name="Podicherti R."/>
            <person name="Tsui H.-C.T."/>
            <person name="Winkler M.E."/>
        </authorList>
    </citation>
    <scope>NUCLEOTIDE SEQUENCE</scope>
</reference>
<dbReference type="PANTHER" id="PTHR43378">
    <property type="entry name" value="UDP-3-O-ACYLGLUCOSAMINE N-ACYLTRANSFERASE"/>
    <property type="match status" value="1"/>
</dbReference>
<evidence type="ECO:0000259" key="6">
    <source>
        <dbReference type="Pfam" id="PF25087"/>
    </source>
</evidence>
<dbReference type="InterPro" id="IPR056729">
    <property type="entry name" value="GMPPB_C"/>
</dbReference>
<sequence length="250" mass="26551">VPIIVNDPYIAYALTTNFLFPKQKSNGFINSCSNIDDLATIGNNVQVNYNVSIKENTKIGDNCILSENVIIGPNVILGANSIVMSNCVISNSSIGENCLIKPGAKIGEKGFGFTPSSKIEIRHIGNVILGNNVEIGSNTTIDQAALHSTIISDNVRIDNLVQVAHNVCIGQNTIIAAQTGIAGSTKIGKNCLIGGQVGIAGHLTIEDNVTIAAKSGVTKNIKKNSIIAGFPAVDIKIWKKNIINQYRKIK</sequence>
<organism evidence="7">
    <name type="scientific">marine metagenome</name>
    <dbReference type="NCBI Taxonomy" id="408172"/>
    <lineage>
        <taxon>unclassified sequences</taxon>
        <taxon>metagenomes</taxon>
        <taxon>ecological metagenomes</taxon>
    </lineage>
</organism>